<protein>
    <submittedName>
        <fullName evidence="1">Phosphatidylinositol transfer protein</fullName>
    </submittedName>
</protein>
<reference evidence="1" key="1">
    <citation type="submission" date="2015-07" db="EMBL/GenBank/DDBJ databases">
        <title>Adaptation to a free-living lifestyle via gene acquisitions in the diplomonad Trepomonas sp. PC1.</title>
        <authorList>
            <person name="Xu F."/>
            <person name="Jerlstrom-Hultqvist J."/>
            <person name="Kolisko M."/>
            <person name="Simpson A.G.B."/>
            <person name="Roger A.J."/>
            <person name="Svard S.G."/>
            <person name="Andersson J.O."/>
        </authorList>
    </citation>
    <scope>NUCLEOTIDE SEQUENCE</scope>
    <source>
        <strain evidence="1">PC1</strain>
    </source>
</reference>
<gene>
    <name evidence="1" type="ORF">TPC1_14492</name>
</gene>
<dbReference type="EMBL" id="GDID01003322">
    <property type="protein sequence ID" value="JAP93284.1"/>
    <property type="molecule type" value="Transcribed_RNA"/>
</dbReference>
<accession>A0A146KBI2</accession>
<evidence type="ECO:0000313" key="1">
    <source>
        <dbReference type="EMBL" id="JAP93284.1"/>
    </source>
</evidence>
<name>A0A146KBI2_9EUKA</name>
<dbReference type="AlphaFoldDB" id="A0A146KBI2"/>
<proteinExistence type="predicted"/>
<sequence>MKYLILCFKVPYSYEKSKIASIYSSIQGEKSHNNNSENPIYQRDPYSIDDNGFTHGVAKIFLKNYKNKLVQAIIPSGCELIEKHTSFKWPYDFSRFVIVNKPQLGGAEHCTFITSEKVDYIPEETAFILGNSRPQIDYVDLTNGYAGECCFIYKVLKYEINIFGSSLIEPIVAIFYKKIYKTNYVNMIKCKDQWENYTEEEAENMKTGVTVVQIAQIDDE</sequence>
<organism evidence="1">
    <name type="scientific">Trepomonas sp. PC1</name>
    <dbReference type="NCBI Taxonomy" id="1076344"/>
    <lineage>
        <taxon>Eukaryota</taxon>
        <taxon>Metamonada</taxon>
        <taxon>Diplomonadida</taxon>
        <taxon>Hexamitidae</taxon>
        <taxon>Hexamitinae</taxon>
        <taxon>Trepomonas</taxon>
    </lineage>
</organism>
<dbReference type="SUPFAM" id="SSF55961">
    <property type="entry name" value="Bet v1-like"/>
    <property type="match status" value="1"/>
</dbReference>